<protein>
    <recommendedName>
        <fullName evidence="1">Calcineurin-like phosphoesterase domain-containing protein</fullName>
    </recommendedName>
</protein>
<evidence type="ECO:0000313" key="2">
    <source>
        <dbReference type="EMBL" id="KAK3774030.1"/>
    </source>
</evidence>
<accession>A0AAE1DLB5</accession>
<dbReference type="AlphaFoldDB" id="A0AAE1DLB5"/>
<dbReference type="GO" id="GO:0006798">
    <property type="term" value="P:polyphosphate catabolic process"/>
    <property type="evidence" value="ECO:0007669"/>
    <property type="project" value="TreeGrafter"/>
</dbReference>
<dbReference type="SUPFAM" id="SSF56300">
    <property type="entry name" value="Metallo-dependent phosphatases"/>
    <property type="match status" value="1"/>
</dbReference>
<keyword evidence="3" id="KW-1185">Reference proteome</keyword>
<dbReference type="PANTHER" id="PTHR42850">
    <property type="entry name" value="METALLOPHOSPHOESTERASE"/>
    <property type="match status" value="1"/>
</dbReference>
<name>A0AAE1DLB5_9GAST</name>
<dbReference type="InterPro" id="IPR006186">
    <property type="entry name" value="Ser/Thr-sp_prot-phosphatase"/>
</dbReference>
<dbReference type="GO" id="GO:0005737">
    <property type="term" value="C:cytoplasm"/>
    <property type="evidence" value="ECO:0007669"/>
    <property type="project" value="TreeGrafter"/>
</dbReference>
<sequence length="310" mass="34701">MPTALEKLIIACVMMAALLFNSLSLLRETIQLLLVQIKNSVSGFSSNSHLHHEVVTQSQIGDRPVFIVGDIHGCFDELQELIEAGRKSTNDRELYLVCAGDMLNKGPKSKEVLDFLRDLMQRGMASAVRGNHERAILNQYRLLSGETDYTLPKRYTYLNEFNRDDFAFIEQLPYSVSIPHLNAVIVHAGLVSGIPLHRQSCEDLCDMRNVEMTISFPWGLVATAHRVPVRGVAWATQWQGPQHVYFGHDCRRGLQQLPLATGLDTGCVYGGQLTGVVLDGNSESPRLLSVDARCQHYRGKRQALLEEQNT</sequence>
<gene>
    <name evidence="2" type="ORF">RRG08_030112</name>
</gene>
<reference evidence="2" key="1">
    <citation type="journal article" date="2023" name="G3 (Bethesda)">
        <title>A reference genome for the long-term kleptoplast-retaining sea slug Elysia crispata morphotype clarki.</title>
        <authorList>
            <person name="Eastman K.E."/>
            <person name="Pendleton A.L."/>
            <person name="Shaikh M.A."/>
            <person name="Suttiyut T."/>
            <person name="Ogas R."/>
            <person name="Tomko P."/>
            <person name="Gavelis G."/>
            <person name="Widhalm J.R."/>
            <person name="Wisecaver J.H."/>
        </authorList>
    </citation>
    <scope>NUCLEOTIDE SEQUENCE</scope>
    <source>
        <strain evidence="2">ECLA1</strain>
    </source>
</reference>
<dbReference type="InterPro" id="IPR029052">
    <property type="entry name" value="Metallo-depent_PP-like"/>
</dbReference>
<organism evidence="2 3">
    <name type="scientific">Elysia crispata</name>
    <name type="common">lettuce slug</name>
    <dbReference type="NCBI Taxonomy" id="231223"/>
    <lineage>
        <taxon>Eukaryota</taxon>
        <taxon>Metazoa</taxon>
        <taxon>Spiralia</taxon>
        <taxon>Lophotrochozoa</taxon>
        <taxon>Mollusca</taxon>
        <taxon>Gastropoda</taxon>
        <taxon>Heterobranchia</taxon>
        <taxon>Euthyneura</taxon>
        <taxon>Panpulmonata</taxon>
        <taxon>Sacoglossa</taxon>
        <taxon>Placobranchoidea</taxon>
        <taxon>Plakobranchidae</taxon>
        <taxon>Elysia</taxon>
    </lineage>
</organism>
<dbReference type="EMBL" id="JAWDGP010003469">
    <property type="protein sequence ID" value="KAK3774030.1"/>
    <property type="molecule type" value="Genomic_DNA"/>
</dbReference>
<evidence type="ECO:0000313" key="3">
    <source>
        <dbReference type="Proteomes" id="UP001283361"/>
    </source>
</evidence>
<dbReference type="InterPro" id="IPR004843">
    <property type="entry name" value="Calcineurin-like_PHP"/>
</dbReference>
<feature type="domain" description="Calcineurin-like phosphoesterase" evidence="1">
    <location>
        <begin position="64"/>
        <end position="200"/>
    </location>
</feature>
<dbReference type="Proteomes" id="UP001283361">
    <property type="component" value="Unassembled WGS sequence"/>
</dbReference>
<dbReference type="Pfam" id="PF00149">
    <property type="entry name" value="Metallophos"/>
    <property type="match status" value="1"/>
</dbReference>
<dbReference type="Gene3D" id="3.60.21.10">
    <property type="match status" value="1"/>
</dbReference>
<comment type="caution">
    <text evidence="2">The sequence shown here is derived from an EMBL/GenBank/DDBJ whole genome shotgun (WGS) entry which is preliminary data.</text>
</comment>
<proteinExistence type="predicted"/>
<dbReference type="PRINTS" id="PR00114">
    <property type="entry name" value="STPHPHTASE"/>
</dbReference>
<dbReference type="CDD" id="cd00144">
    <property type="entry name" value="MPP_PPP_family"/>
    <property type="match status" value="1"/>
</dbReference>
<evidence type="ECO:0000259" key="1">
    <source>
        <dbReference type="Pfam" id="PF00149"/>
    </source>
</evidence>
<dbReference type="PANTHER" id="PTHR42850:SF4">
    <property type="entry name" value="ZINC-DEPENDENT ENDOPOLYPHOSPHATASE"/>
    <property type="match status" value="1"/>
</dbReference>
<dbReference type="GO" id="GO:0000298">
    <property type="term" value="F:endopolyphosphatase activity"/>
    <property type="evidence" value="ECO:0007669"/>
    <property type="project" value="TreeGrafter"/>
</dbReference>
<dbReference type="InterPro" id="IPR050126">
    <property type="entry name" value="Ap4A_hydrolase"/>
</dbReference>
<dbReference type="GO" id="GO:0016791">
    <property type="term" value="F:phosphatase activity"/>
    <property type="evidence" value="ECO:0007669"/>
    <property type="project" value="TreeGrafter"/>
</dbReference>